<dbReference type="SUPFAM" id="SSF52499">
    <property type="entry name" value="Isochorismatase-like hydrolases"/>
    <property type="match status" value="1"/>
</dbReference>
<dbReference type="InterPro" id="IPR036380">
    <property type="entry name" value="Isochorismatase-like_sf"/>
</dbReference>
<feature type="domain" description="Isochorismatase-like" evidence="2">
    <location>
        <begin position="3"/>
        <end position="143"/>
    </location>
</feature>
<dbReference type="Pfam" id="PF00857">
    <property type="entry name" value="Isochorismatase"/>
    <property type="match status" value="1"/>
</dbReference>
<dbReference type="PANTHER" id="PTHR43540">
    <property type="entry name" value="PEROXYUREIDOACRYLATE/UREIDOACRYLATE AMIDOHYDROLASE-RELATED"/>
    <property type="match status" value="1"/>
</dbReference>
<sequence>MTTALLIIDVQHLLCVGEYECFEIKRVIDLINGLSARARMAGIPVILIQHEEKGSLLQQGGEGWQLAQALETSPQDLRVRKTSRDSFYQTRLLQMLQQWDVERVIICGLQTDYCVNATVRQALKLGYDVVLAADAHSTVDTDNMAADDIIAEHNTRLARLSSPVSRIDVIPTREIRIRNRKSRSARSGMY</sequence>
<keyword evidence="1" id="KW-0378">Hydrolase</keyword>
<dbReference type="AlphaFoldDB" id="A0A191YWQ1"/>
<organism evidence="3 4">
    <name type="scientific">Pseudomonas silesiensis</name>
    <dbReference type="NCBI Taxonomy" id="1853130"/>
    <lineage>
        <taxon>Bacteria</taxon>
        <taxon>Pseudomonadati</taxon>
        <taxon>Pseudomonadota</taxon>
        <taxon>Gammaproteobacteria</taxon>
        <taxon>Pseudomonadales</taxon>
        <taxon>Pseudomonadaceae</taxon>
        <taxon>Pseudomonas</taxon>
    </lineage>
</organism>
<keyword evidence="4" id="KW-1185">Reference proteome</keyword>
<name>A0A191YWQ1_9PSED</name>
<dbReference type="InterPro" id="IPR000868">
    <property type="entry name" value="Isochorismatase-like_dom"/>
</dbReference>
<evidence type="ECO:0000256" key="1">
    <source>
        <dbReference type="ARBA" id="ARBA00022801"/>
    </source>
</evidence>
<dbReference type="RefSeq" id="WP_064678710.1">
    <property type="nucleotide sequence ID" value="NZ_CP014870.1"/>
</dbReference>
<dbReference type="Proteomes" id="UP000078354">
    <property type="component" value="Chromosome"/>
</dbReference>
<proteinExistence type="predicted"/>
<dbReference type="STRING" id="1853130.PMA3_19460"/>
<dbReference type="GO" id="GO:0016787">
    <property type="term" value="F:hydrolase activity"/>
    <property type="evidence" value="ECO:0007669"/>
    <property type="project" value="UniProtKB-KW"/>
</dbReference>
<dbReference type="OrthoDB" id="1157330at2"/>
<dbReference type="EMBL" id="CP014870">
    <property type="protein sequence ID" value="ANJ57203.1"/>
    <property type="molecule type" value="Genomic_DNA"/>
</dbReference>
<dbReference type="CDD" id="cd01014">
    <property type="entry name" value="nicotinamidase_related"/>
    <property type="match status" value="1"/>
</dbReference>
<evidence type="ECO:0000259" key="2">
    <source>
        <dbReference type="Pfam" id="PF00857"/>
    </source>
</evidence>
<dbReference type="Gene3D" id="3.40.50.850">
    <property type="entry name" value="Isochorismatase-like"/>
    <property type="match status" value="1"/>
</dbReference>
<accession>A0A191YWQ1</accession>
<protein>
    <submittedName>
        <fullName evidence="3">Isochorismatase</fullName>
    </submittedName>
</protein>
<reference evidence="3 4" key="1">
    <citation type="journal article" date="2018" name="Syst. Appl. Microbiol.">
        <title>Pseudomonas silesiensis sp. nov. strain A3T isolated from a biological pesticide sewage treatment plant and analysis of the complete genome sequence.</title>
        <authorList>
            <person name="Kaminski M.A."/>
            <person name="Furmanczyk E.M."/>
            <person name="Sobczak A."/>
            <person name="Dziembowski A."/>
            <person name="Lipinski L."/>
        </authorList>
    </citation>
    <scope>NUCLEOTIDE SEQUENCE [LARGE SCALE GENOMIC DNA]</scope>
    <source>
        <strain evidence="3 4">A3</strain>
    </source>
</reference>
<evidence type="ECO:0000313" key="3">
    <source>
        <dbReference type="EMBL" id="ANJ57203.1"/>
    </source>
</evidence>
<evidence type="ECO:0000313" key="4">
    <source>
        <dbReference type="Proteomes" id="UP000078354"/>
    </source>
</evidence>
<dbReference type="InterPro" id="IPR050272">
    <property type="entry name" value="Isochorismatase-like_hydrls"/>
</dbReference>
<gene>
    <name evidence="3" type="ORF">PMA3_19460</name>
</gene>
<dbReference type="KEGG" id="psil:PMA3_19460"/>
<dbReference type="PANTHER" id="PTHR43540:SF14">
    <property type="entry name" value="ISOCHORISMATASE"/>
    <property type="match status" value="1"/>
</dbReference>